<dbReference type="CDD" id="cd23375">
    <property type="entry name" value="beta-trefoil_STI_VvMLP-like"/>
    <property type="match status" value="1"/>
</dbReference>
<dbReference type="Gramene" id="ESQ35013">
    <property type="protein sequence ID" value="ESQ35013"/>
    <property type="gene ID" value="EUTSA_v10008818mg"/>
</dbReference>
<dbReference type="GO" id="GO:0009625">
    <property type="term" value="P:response to insect"/>
    <property type="evidence" value="ECO:0007669"/>
    <property type="project" value="EnsemblPlants"/>
</dbReference>
<dbReference type="GO" id="GO:0005783">
    <property type="term" value="C:endoplasmic reticulum"/>
    <property type="evidence" value="ECO:0007669"/>
    <property type="project" value="EnsemblPlants"/>
</dbReference>
<dbReference type="OMA" id="CDICRVM"/>
<name>V4L5K5_EUTSA</name>
<evidence type="ECO:0000313" key="2">
    <source>
        <dbReference type="EMBL" id="ESQ35013.1"/>
    </source>
</evidence>
<dbReference type="SUPFAM" id="SSF50386">
    <property type="entry name" value="STI-like"/>
    <property type="match status" value="1"/>
</dbReference>
<dbReference type="InterPro" id="IPR011065">
    <property type="entry name" value="Kunitz_inhibitor_STI-like_sf"/>
</dbReference>
<dbReference type="Proteomes" id="UP000030689">
    <property type="component" value="Unassembled WGS sequence"/>
</dbReference>
<dbReference type="eggNOG" id="ENOG502QWSQ">
    <property type="taxonomic scope" value="Eukaryota"/>
</dbReference>
<dbReference type="SMART" id="SM00452">
    <property type="entry name" value="STI"/>
    <property type="match status" value="1"/>
</dbReference>
<gene>
    <name evidence="2" type="ORF">EUTSA_v10008818mg</name>
</gene>
<protein>
    <submittedName>
        <fullName evidence="2">Uncharacterized protein</fullName>
    </submittedName>
</protein>
<accession>V4L5K5</accession>
<dbReference type="STRING" id="72664.V4L5K5"/>
<dbReference type="GO" id="GO:0004866">
    <property type="term" value="F:endopeptidase inhibitor activity"/>
    <property type="evidence" value="ECO:0007669"/>
    <property type="project" value="InterPro"/>
</dbReference>
<feature type="chain" id="PRO_5004721079" evidence="1">
    <location>
        <begin position="21"/>
        <end position="198"/>
    </location>
</feature>
<dbReference type="OrthoDB" id="1872570at2759"/>
<organism evidence="2 3">
    <name type="scientific">Eutrema salsugineum</name>
    <name type="common">Saltwater cress</name>
    <name type="synonym">Sisymbrium salsugineum</name>
    <dbReference type="NCBI Taxonomy" id="72664"/>
    <lineage>
        <taxon>Eukaryota</taxon>
        <taxon>Viridiplantae</taxon>
        <taxon>Streptophyta</taxon>
        <taxon>Embryophyta</taxon>
        <taxon>Tracheophyta</taxon>
        <taxon>Spermatophyta</taxon>
        <taxon>Magnoliopsida</taxon>
        <taxon>eudicotyledons</taxon>
        <taxon>Gunneridae</taxon>
        <taxon>Pentapetalae</taxon>
        <taxon>rosids</taxon>
        <taxon>malvids</taxon>
        <taxon>Brassicales</taxon>
        <taxon>Brassicaceae</taxon>
        <taxon>Eutremeae</taxon>
        <taxon>Eutrema</taxon>
    </lineage>
</organism>
<dbReference type="InterPro" id="IPR002160">
    <property type="entry name" value="Prot_inh_Kunz-lg"/>
</dbReference>
<keyword evidence="3" id="KW-1185">Reference proteome</keyword>
<feature type="signal peptide" evidence="1">
    <location>
        <begin position="1"/>
        <end position="20"/>
    </location>
</feature>
<dbReference type="MEROPS" id="I03.030"/>
<dbReference type="PRINTS" id="PR00291">
    <property type="entry name" value="KUNITZINHBTR"/>
</dbReference>
<reference evidence="2 3" key="1">
    <citation type="journal article" date="2013" name="Front. Plant Sci.">
        <title>The Reference Genome of the Halophytic Plant Eutrema salsugineum.</title>
        <authorList>
            <person name="Yang R."/>
            <person name="Jarvis D.E."/>
            <person name="Chen H."/>
            <person name="Beilstein M.A."/>
            <person name="Grimwood J."/>
            <person name="Jenkins J."/>
            <person name="Shu S."/>
            <person name="Prochnik S."/>
            <person name="Xin M."/>
            <person name="Ma C."/>
            <person name="Schmutz J."/>
            <person name="Wing R.A."/>
            <person name="Mitchell-Olds T."/>
            <person name="Schumaker K.S."/>
            <person name="Wang X."/>
        </authorList>
    </citation>
    <scope>NUCLEOTIDE SEQUENCE [LARGE SCALE GENOMIC DNA]</scope>
</reference>
<proteinExistence type="predicted"/>
<sequence length="198" mass="21827">MSSLLYIFLFLTVFISHLGATTEATVEPVIDTTGKRLRSGINYKYYILPVARGGGGGGLTISKSENTTCKKSVIQENYEVSQGLPLSFSPAEKSNTIGVSADLNFKFSATSIWKLDYFDEATNQWYVSACGVAGNPGQKTVSNWFKIDKFEDAYKIVFCPSVCNICKVMCRDIGVFVQDGKRKLVLSDVPLKVVFKRA</sequence>
<dbReference type="AlphaFoldDB" id="V4L5K5"/>
<dbReference type="KEGG" id="eus:EUTSA_v10008818mg"/>
<keyword evidence="1" id="KW-0732">Signal</keyword>
<evidence type="ECO:0000313" key="3">
    <source>
        <dbReference type="Proteomes" id="UP000030689"/>
    </source>
</evidence>
<dbReference type="PANTHER" id="PTHR33107:SF5">
    <property type="entry name" value="KUNITZ TRYPSIN INHIBITOR 5"/>
    <property type="match status" value="1"/>
</dbReference>
<dbReference type="Gene3D" id="2.80.10.50">
    <property type="match status" value="1"/>
</dbReference>
<dbReference type="PANTHER" id="PTHR33107">
    <property type="entry name" value="KUNITZ TRYPSIN INHIBITOR 2"/>
    <property type="match status" value="1"/>
</dbReference>
<dbReference type="EMBL" id="KI517683">
    <property type="protein sequence ID" value="ESQ35013.1"/>
    <property type="molecule type" value="Genomic_DNA"/>
</dbReference>
<evidence type="ECO:0000256" key="1">
    <source>
        <dbReference type="SAM" id="SignalP"/>
    </source>
</evidence>
<dbReference type="Pfam" id="PF00197">
    <property type="entry name" value="Kunitz_legume"/>
    <property type="match status" value="1"/>
</dbReference>